<dbReference type="GO" id="GO:0016887">
    <property type="term" value="F:ATP hydrolysis activity"/>
    <property type="evidence" value="ECO:0007669"/>
    <property type="project" value="TreeGrafter"/>
</dbReference>
<dbReference type="SUPFAM" id="SSF52540">
    <property type="entry name" value="P-loop containing nucleoside triphosphate hydrolases"/>
    <property type="match status" value="1"/>
</dbReference>
<dbReference type="PANTHER" id="PTHR43384:SF13">
    <property type="entry name" value="SLR0110 PROTEIN"/>
    <property type="match status" value="1"/>
</dbReference>
<dbReference type="AlphaFoldDB" id="A0A367ZWQ6"/>
<dbReference type="InterPro" id="IPR050625">
    <property type="entry name" value="ParA/MinD_ATPase"/>
</dbReference>
<gene>
    <name evidence="2" type="ORF">OZSIB_0895</name>
</gene>
<dbReference type="PANTHER" id="PTHR43384">
    <property type="entry name" value="SEPTUM SITE-DETERMINING PROTEIN MIND HOMOLOG, CHLOROPLASTIC-RELATED"/>
    <property type="match status" value="1"/>
</dbReference>
<dbReference type="PROSITE" id="PS50006">
    <property type="entry name" value="FHA_DOMAIN"/>
    <property type="match status" value="1"/>
</dbReference>
<dbReference type="InterPro" id="IPR027417">
    <property type="entry name" value="P-loop_NTPase"/>
</dbReference>
<evidence type="ECO:0000313" key="3">
    <source>
        <dbReference type="Proteomes" id="UP000252355"/>
    </source>
</evidence>
<protein>
    <submittedName>
        <fullName evidence="2">Type II/IV secretion system ATPase TadZ/CpaE, associated with Flp pilus assembly</fullName>
    </submittedName>
</protein>
<dbReference type="GO" id="GO:0009898">
    <property type="term" value="C:cytoplasmic side of plasma membrane"/>
    <property type="evidence" value="ECO:0007669"/>
    <property type="project" value="TreeGrafter"/>
</dbReference>
<dbReference type="Gene3D" id="2.60.200.20">
    <property type="match status" value="1"/>
</dbReference>
<dbReference type="SMART" id="SM00240">
    <property type="entry name" value="FHA"/>
    <property type="match status" value="1"/>
</dbReference>
<dbReference type="Proteomes" id="UP000252355">
    <property type="component" value="Unassembled WGS sequence"/>
</dbReference>
<reference evidence="2 3" key="1">
    <citation type="submission" date="2018-05" db="EMBL/GenBank/DDBJ databases">
        <title>A metagenomic window into the 2 km-deep terrestrial subsurface aquifer revealed taxonomically and functionally diverse microbial community comprising novel uncultured bacterial lineages.</title>
        <authorList>
            <person name="Kadnikov V.V."/>
            <person name="Mardanov A.V."/>
            <person name="Beletsky A.V."/>
            <person name="Banks D."/>
            <person name="Pimenov N.V."/>
            <person name="Frank Y.A."/>
            <person name="Karnachuk O.V."/>
            <person name="Ravin N.V."/>
        </authorList>
    </citation>
    <scope>NUCLEOTIDE SEQUENCE [LARGE SCALE GENOMIC DNA]</scope>
    <source>
        <strain evidence="2">BY5</strain>
    </source>
</reference>
<dbReference type="GO" id="GO:0005829">
    <property type="term" value="C:cytosol"/>
    <property type="evidence" value="ECO:0007669"/>
    <property type="project" value="TreeGrafter"/>
</dbReference>
<dbReference type="InterPro" id="IPR008984">
    <property type="entry name" value="SMAD_FHA_dom_sf"/>
</dbReference>
<dbReference type="EMBL" id="QOQW01000001">
    <property type="protein sequence ID" value="RCK81761.1"/>
    <property type="molecule type" value="Genomic_DNA"/>
</dbReference>
<dbReference type="SUPFAM" id="SSF49879">
    <property type="entry name" value="SMAD/FHA domain"/>
    <property type="match status" value="1"/>
</dbReference>
<name>A0A367ZWQ6_9BACT</name>
<proteinExistence type="predicted"/>
<dbReference type="GO" id="GO:0005524">
    <property type="term" value="F:ATP binding"/>
    <property type="evidence" value="ECO:0007669"/>
    <property type="project" value="TreeGrafter"/>
</dbReference>
<comment type="caution">
    <text evidence="2">The sequence shown here is derived from an EMBL/GenBank/DDBJ whole genome shotgun (WGS) entry which is preliminary data.</text>
</comment>
<feature type="domain" description="FHA" evidence="1">
    <location>
        <begin position="43"/>
        <end position="92"/>
    </location>
</feature>
<dbReference type="Gene3D" id="3.40.50.300">
    <property type="entry name" value="P-loop containing nucleotide triphosphate hydrolases"/>
    <property type="match status" value="1"/>
</dbReference>
<dbReference type="GO" id="GO:0051782">
    <property type="term" value="P:negative regulation of cell division"/>
    <property type="evidence" value="ECO:0007669"/>
    <property type="project" value="TreeGrafter"/>
</dbReference>
<dbReference type="CDD" id="cd00060">
    <property type="entry name" value="FHA"/>
    <property type="match status" value="1"/>
</dbReference>
<dbReference type="Pfam" id="PF00498">
    <property type="entry name" value="FHA"/>
    <property type="match status" value="1"/>
</dbReference>
<evidence type="ECO:0000313" key="2">
    <source>
        <dbReference type="EMBL" id="RCK81761.1"/>
    </source>
</evidence>
<evidence type="ECO:0000259" key="1">
    <source>
        <dbReference type="PROSITE" id="PS50006"/>
    </source>
</evidence>
<organism evidence="2 3">
    <name type="scientific">Candidatus Ozemobacter sibiricus</name>
    <dbReference type="NCBI Taxonomy" id="2268124"/>
    <lineage>
        <taxon>Bacteria</taxon>
        <taxon>Candidatus Ozemobacteria</taxon>
        <taxon>Candidatus Ozemobacterales</taxon>
        <taxon>Candidatus Ozemobacteraceae</taxon>
        <taxon>Candidatus Ozemobacter</taxon>
    </lineage>
</organism>
<accession>A0A367ZWQ6</accession>
<dbReference type="InterPro" id="IPR000253">
    <property type="entry name" value="FHA_dom"/>
</dbReference>
<sequence length="391" mass="43324">MSDQSKKTVFRKVVVPAEEKKKYLVGNTPPFLGRPYELPTTDFTIGREDGRDLQIPNDMVSRHHATITFQDGKHFITDNESSNGTAINGKPIPPRQPIQLNHTDVIKFDVFEFIYVDSARADLWETLKPLSREGAQLITLYSPKGGAGLTSIAVNLAHTLANMSGKNVAIADFNLRFGDVLTYSVGKVGLSIHELIQEAEITGERITKYLQKGPGYSYLPAPNKTEYAELVKAEHARKVLWSLEANHDFVIVDLKNEIDDVSLTAWEISNLIYVVGKPEIGQILATKKILEIMHQLKYPETKVKVLINMIGREGTVPAEQIKNLLKRDFGTLPFAPEDAVLTSNGGQLYVKERPDCGLSQGIKRLAADICGQKAEIPEGGIFSKLKAILGF</sequence>